<dbReference type="VEuPathDB" id="GiardiaDB:SS50377_24728"/>
<name>V6LUX8_9EUKA</name>
<evidence type="ECO:0000313" key="5">
    <source>
        <dbReference type="Proteomes" id="UP000018208"/>
    </source>
</evidence>
<dbReference type="AlphaFoldDB" id="V6LUX8"/>
<feature type="compositionally biased region" description="Polar residues" evidence="2">
    <location>
        <begin position="545"/>
        <end position="557"/>
    </location>
</feature>
<protein>
    <submittedName>
        <fullName evidence="3">Uncharacterized protein</fullName>
    </submittedName>
</protein>
<evidence type="ECO:0000313" key="4">
    <source>
        <dbReference type="EMBL" id="KAH0572617.1"/>
    </source>
</evidence>
<organism evidence="3">
    <name type="scientific">Spironucleus salmonicida</name>
    <dbReference type="NCBI Taxonomy" id="348837"/>
    <lineage>
        <taxon>Eukaryota</taxon>
        <taxon>Metamonada</taxon>
        <taxon>Diplomonadida</taxon>
        <taxon>Hexamitidae</taxon>
        <taxon>Hexamitinae</taxon>
        <taxon>Spironucleus</taxon>
    </lineage>
</organism>
<feature type="coiled-coil region" evidence="1">
    <location>
        <begin position="10"/>
        <end position="40"/>
    </location>
</feature>
<evidence type="ECO:0000256" key="2">
    <source>
        <dbReference type="SAM" id="MobiDB-lite"/>
    </source>
</evidence>
<accession>V6LUX8</accession>
<dbReference type="EMBL" id="KI546115">
    <property type="protein sequence ID" value="EST44609.1"/>
    <property type="molecule type" value="Genomic_DNA"/>
</dbReference>
<dbReference type="Proteomes" id="UP000018208">
    <property type="component" value="Unassembled WGS sequence"/>
</dbReference>
<keyword evidence="5" id="KW-1185">Reference proteome</keyword>
<feature type="coiled-coil region" evidence="1">
    <location>
        <begin position="239"/>
        <end position="280"/>
    </location>
</feature>
<dbReference type="EMBL" id="AUWU02000005">
    <property type="protein sequence ID" value="KAH0572617.1"/>
    <property type="molecule type" value="Genomic_DNA"/>
</dbReference>
<evidence type="ECO:0000313" key="3">
    <source>
        <dbReference type="EMBL" id="EST44609.1"/>
    </source>
</evidence>
<sequence>MPNTVDWQVYLSIVQENDILNSQIQQLQQQNQNFQLIQQQHINFEINEVLTKSEVQQCLDKDIQITLLEQQLQNAYQLLEQQKIIHDDEYISQINDNNILLQTNLASVTAQFEALIEQNNSFKENLIQILSVQELVQLLYTFDMPINQVLESNVSEFQKTNLIIKDENIQATKQIQILQQKLCQIVEQNQQQESQIDLLNQKIISLTGSLQSQKQNVDLISNSKIKDQIEQTQQFSQQIQQLQFNLQSISQEKSFLQKKISSLQLEYDQHEKINSSLKQQIFKLQKSIQSNSIQFQEFQDSHVQFNKIKQLLGIDDFKLVFDIVAQQSNIIVILKQQFGISDSSLLIKTIQQKLINKEHKNICTYCEKYQLFINETLIKINYYEDLVRNLEIPKIDTLDVLLAKFPFEQIQNNRTNQKQIQDTDSFEYSDLLNLSDNGNAVLPQVSIMTNNISILAQPKAVLNNKLAEEFQKLNEALQHQKEKSMISISNAVIKSQNFSHQPEKVNIRKTPLTPEDITASRNIIQKQSTPIQKNKKSPLRARQVPLNTTATRPLSSRSFIKRQLQDAQIKTQWK</sequence>
<reference evidence="4" key="2">
    <citation type="submission" date="2020-12" db="EMBL/GenBank/DDBJ databases">
        <title>New Spironucleus salmonicida genome in near-complete chromosomes.</title>
        <authorList>
            <person name="Xu F."/>
            <person name="Kurt Z."/>
            <person name="Jimenez-Gonzalez A."/>
            <person name="Astvaldsson A."/>
            <person name="Andersson J.O."/>
            <person name="Svard S.G."/>
        </authorList>
    </citation>
    <scope>NUCLEOTIDE SEQUENCE</scope>
    <source>
        <strain evidence="4">ATCC 50377</strain>
    </source>
</reference>
<proteinExistence type="predicted"/>
<evidence type="ECO:0000256" key="1">
    <source>
        <dbReference type="SAM" id="Coils"/>
    </source>
</evidence>
<reference evidence="3 4" key="1">
    <citation type="journal article" date="2014" name="PLoS Genet.">
        <title>The Genome of Spironucleus salmonicida Highlights a Fish Pathogen Adapted to Fluctuating Environments.</title>
        <authorList>
            <person name="Xu F."/>
            <person name="Jerlstrom-Hultqvist J."/>
            <person name="Einarsson E."/>
            <person name="Astvaldsson A."/>
            <person name="Svard S.G."/>
            <person name="Andersson J.O."/>
        </authorList>
    </citation>
    <scope>NUCLEOTIDE SEQUENCE</scope>
    <source>
        <strain evidence="4">ATCC 50377</strain>
    </source>
</reference>
<gene>
    <name evidence="3" type="ORF">SS50377_15614</name>
    <name evidence="4" type="ORF">SS50377_24728</name>
</gene>
<feature type="region of interest" description="Disordered" evidence="2">
    <location>
        <begin position="526"/>
        <end position="557"/>
    </location>
</feature>
<keyword evidence="1" id="KW-0175">Coiled coil</keyword>